<sequence length="260" mass="26649">QNSGPLTHACFHLLDSSTIYACGAGFFRVFKLQDQSVKSIPGAFGNKNLKNYTHMCWLTTSKMLVGAEEGLIYLIESNELRGVVAHVEGNATPRLIVPTMKGFCVITDGGTISAFESSTRLSGGPGSGSTGPVTAHTEYVQTRAATVDGCEIVTASLLQSNTCLLCIGTTKGQILRVDVSGNVQLPGSSSQQSGSGVTGADSSNIDSSNQNSSQSGVTGSEIPGLKQLGSVTSPAYTSTGTVISASGVVTEAGSNQQTGS</sequence>
<feature type="compositionally biased region" description="Low complexity" evidence="1">
    <location>
        <begin position="187"/>
        <end position="215"/>
    </location>
</feature>
<proteinExistence type="predicted"/>
<evidence type="ECO:0000256" key="1">
    <source>
        <dbReference type="SAM" id="MobiDB-lite"/>
    </source>
</evidence>
<feature type="non-terminal residue" evidence="2">
    <location>
        <position position="1"/>
    </location>
</feature>
<dbReference type="Gene3D" id="2.130.10.10">
    <property type="entry name" value="YVTN repeat-like/Quinoprotein amine dehydrogenase"/>
    <property type="match status" value="1"/>
</dbReference>
<name>A0A5J4RDS0_9EUKA</name>
<organism evidence="2 3">
    <name type="scientific">Streblomastix strix</name>
    <dbReference type="NCBI Taxonomy" id="222440"/>
    <lineage>
        <taxon>Eukaryota</taxon>
        <taxon>Metamonada</taxon>
        <taxon>Preaxostyla</taxon>
        <taxon>Oxymonadida</taxon>
        <taxon>Streblomastigidae</taxon>
        <taxon>Streblomastix</taxon>
    </lineage>
</organism>
<evidence type="ECO:0000313" key="2">
    <source>
        <dbReference type="EMBL" id="KAA6331838.1"/>
    </source>
</evidence>
<dbReference type="InterPro" id="IPR052993">
    <property type="entry name" value="CFA-57"/>
</dbReference>
<protein>
    <submittedName>
        <fullName evidence="2">Uncharacterized protein</fullName>
    </submittedName>
</protein>
<reference evidence="2 3" key="1">
    <citation type="submission" date="2019-03" db="EMBL/GenBank/DDBJ databases">
        <title>Single cell metagenomics reveals metabolic interactions within the superorganism composed of flagellate Streblomastix strix and complex community of Bacteroidetes bacteria on its surface.</title>
        <authorList>
            <person name="Treitli S.C."/>
            <person name="Kolisko M."/>
            <person name="Husnik F."/>
            <person name="Keeling P."/>
            <person name="Hampl V."/>
        </authorList>
    </citation>
    <scope>NUCLEOTIDE SEQUENCE [LARGE SCALE GENOMIC DNA]</scope>
    <source>
        <strain evidence="2">ST1C</strain>
    </source>
</reference>
<comment type="caution">
    <text evidence="2">The sequence shown here is derived from an EMBL/GenBank/DDBJ whole genome shotgun (WGS) entry which is preliminary data.</text>
</comment>
<dbReference type="EMBL" id="SNRW01042543">
    <property type="protein sequence ID" value="KAA6331838.1"/>
    <property type="molecule type" value="Genomic_DNA"/>
</dbReference>
<dbReference type="Proteomes" id="UP000324800">
    <property type="component" value="Unassembled WGS sequence"/>
</dbReference>
<evidence type="ECO:0000313" key="3">
    <source>
        <dbReference type="Proteomes" id="UP000324800"/>
    </source>
</evidence>
<dbReference type="AlphaFoldDB" id="A0A5J4RDS0"/>
<accession>A0A5J4RDS0</accession>
<dbReference type="PANTHER" id="PTHR32215:SF15">
    <property type="entry name" value="CILIA- AND FLAGELLA-ASSOCIATED PROTEIN 57"/>
    <property type="match status" value="1"/>
</dbReference>
<feature type="region of interest" description="Disordered" evidence="1">
    <location>
        <begin position="185"/>
        <end position="231"/>
    </location>
</feature>
<dbReference type="PANTHER" id="PTHR32215">
    <property type="entry name" value="CILIA- AND FLAGELLA-ASSOCIATED PROTEIN 57"/>
    <property type="match status" value="1"/>
</dbReference>
<dbReference type="OrthoDB" id="10251741at2759"/>
<dbReference type="InterPro" id="IPR015943">
    <property type="entry name" value="WD40/YVTN_repeat-like_dom_sf"/>
</dbReference>
<feature type="non-terminal residue" evidence="2">
    <location>
        <position position="260"/>
    </location>
</feature>
<gene>
    <name evidence="2" type="ORF">EZS28_053344</name>
</gene>